<keyword evidence="2" id="KW-1185">Reference proteome</keyword>
<evidence type="ECO:0000313" key="2">
    <source>
        <dbReference type="Proteomes" id="UP001066276"/>
    </source>
</evidence>
<proteinExistence type="predicted"/>
<dbReference type="Proteomes" id="UP001066276">
    <property type="component" value="Chromosome 11"/>
</dbReference>
<sequence>MRSKDNLSNEQRNALRSLQEDMNITIKPAGKGGGVVVFDTQDYERRAEGLLSVKEHYRQVPLMMMDKVGKETEEVINKGLLKG</sequence>
<name>A0AAV7LNU4_PLEWA</name>
<organism evidence="1 2">
    <name type="scientific">Pleurodeles waltl</name>
    <name type="common">Iberian ribbed newt</name>
    <dbReference type="NCBI Taxonomy" id="8319"/>
    <lineage>
        <taxon>Eukaryota</taxon>
        <taxon>Metazoa</taxon>
        <taxon>Chordata</taxon>
        <taxon>Craniata</taxon>
        <taxon>Vertebrata</taxon>
        <taxon>Euteleostomi</taxon>
        <taxon>Amphibia</taxon>
        <taxon>Batrachia</taxon>
        <taxon>Caudata</taxon>
        <taxon>Salamandroidea</taxon>
        <taxon>Salamandridae</taxon>
        <taxon>Pleurodelinae</taxon>
        <taxon>Pleurodeles</taxon>
    </lineage>
</organism>
<dbReference type="EMBL" id="JANPWB010000015">
    <property type="protein sequence ID" value="KAJ1092230.1"/>
    <property type="molecule type" value="Genomic_DNA"/>
</dbReference>
<gene>
    <name evidence="1" type="ORF">NDU88_005342</name>
</gene>
<evidence type="ECO:0000313" key="1">
    <source>
        <dbReference type="EMBL" id="KAJ1092230.1"/>
    </source>
</evidence>
<dbReference type="AlphaFoldDB" id="A0AAV7LNU4"/>
<comment type="caution">
    <text evidence="1">The sequence shown here is derived from an EMBL/GenBank/DDBJ whole genome shotgun (WGS) entry which is preliminary data.</text>
</comment>
<accession>A0AAV7LNU4</accession>
<reference evidence="1" key="1">
    <citation type="journal article" date="2022" name="bioRxiv">
        <title>Sequencing and chromosome-scale assembly of the giantPleurodeles waltlgenome.</title>
        <authorList>
            <person name="Brown T."/>
            <person name="Elewa A."/>
            <person name="Iarovenko S."/>
            <person name="Subramanian E."/>
            <person name="Araus A.J."/>
            <person name="Petzold A."/>
            <person name="Susuki M."/>
            <person name="Suzuki K.-i.T."/>
            <person name="Hayashi T."/>
            <person name="Toyoda A."/>
            <person name="Oliveira C."/>
            <person name="Osipova E."/>
            <person name="Leigh N.D."/>
            <person name="Simon A."/>
            <person name="Yun M.H."/>
        </authorList>
    </citation>
    <scope>NUCLEOTIDE SEQUENCE</scope>
    <source>
        <strain evidence="1">20211129_DDA</strain>
        <tissue evidence="1">Liver</tissue>
    </source>
</reference>
<protein>
    <submittedName>
        <fullName evidence="1">Uncharacterized protein</fullName>
    </submittedName>
</protein>